<keyword evidence="7" id="KW-1185">Reference proteome</keyword>
<evidence type="ECO:0000313" key="7">
    <source>
        <dbReference type="Proteomes" id="UP000000269"/>
    </source>
</evidence>
<evidence type="ECO:0000256" key="2">
    <source>
        <dbReference type="ARBA" id="ARBA00024438"/>
    </source>
</evidence>
<keyword evidence="4 6" id="KW-0812">Transmembrane</keyword>
<name>A8MF82_ALKOO</name>
<evidence type="ECO:0000256" key="3">
    <source>
        <dbReference type="SAM" id="MobiDB-lite"/>
    </source>
</evidence>
<evidence type="ECO:0000256" key="4">
    <source>
        <dbReference type="SAM" id="Phobius"/>
    </source>
</evidence>
<proteinExistence type="inferred from homology"/>
<dbReference type="KEGG" id="aoe:Clos_1205"/>
<keyword evidence="4" id="KW-0472">Membrane</keyword>
<gene>
    <name evidence="6" type="ordered locus">Clos_1205</name>
</gene>
<dbReference type="InterPro" id="IPR041916">
    <property type="entry name" value="Anti_sigma_zinc_sf"/>
</dbReference>
<comment type="similarity">
    <text evidence="1">Belongs to the zinc-associated anti-sigma factor (ZAS) superfamily. Anti-sigma-W factor family.</text>
</comment>
<keyword evidence="4" id="KW-1133">Transmembrane helix</keyword>
<reference evidence="7" key="1">
    <citation type="submission" date="2007-10" db="EMBL/GenBank/DDBJ databases">
        <title>Complete genome of Alkaliphilus oremlandii OhILAs.</title>
        <authorList>
            <person name="Copeland A."/>
            <person name="Lucas S."/>
            <person name="Lapidus A."/>
            <person name="Barry K."/>
            <person name="Detter J.C."/>
            <person name="Glavina del Rio T."/>
            <person name="Hammon N."/>
            <person name="Israni S."/>
            <person name="Dalin E."/>
            <person name="Tice H."/>
            <person name="Pitluck S."/>
            <person name="Chain P."/>
            <person name="Malfatti S."/>
            <person name="Shin M."/>
            <person name="Vergez L."/>
            <person name="Schmutz J."/>
            <person name="Larimer F."/>
            <person name="Land M."/>
            <person name="Hauser L."/>
            <person name="Kyrpides N."/>
            <person name="Mikhailova N."/>
            <person name="Stolz J.F."/>
            <person name="Dawson A."/>
            <person name="Fisher E."/>
            <person name="Crable B."/>
            <person name="Perera E."/>
            <person name="Lisak J."/>
            <person name="Ranganathan M."/>
            <person name="Basu P."/>
            <person name="Richardson P."/>
        </authorList>
    </citation>
    <scope>NUCLEOTIDE SEQUENCE [LARGE SCALE GENOMIC DNA]</scope>
    <source>
        <strain evidence="7">OhILAs</strain>
    </source>
</reference>
<evidence type="ECO:0000313" key="6">
    <source>
        <dbReference type="EMBL" id="ABW18751.1"/>
    </source>
</evidence>
<sequence>MNCKDFHLYESAYIDNMLSNEEKIAFEHHMAACESCRTSFNNLKAMIESVNEIEEIELPENFSMEFREKLVQEKNSTVKKTVFRKSKLFTNIAASILICVASFSLVNNNLVNYKMAENETREQIYMEENSRLKNASEYSTEHIEKNNEAIPQNKAFSIDIQTEDEMNDEAADRKKESQSKEEAEMAPVESNLYNNHEANRKNTMNWVSIGAIVIGIGMLVYNFFKNPKK</sequence>
<evidence type="ECO:0000259" key="5">
    <source>
        <dbReference type="Pfam" id="PF13490"/>
    </source>
</evidence>
<dbReference type="eggNOG" id="COG5662">
    <property type="taxonomic scope" value="Bacteria"/>
</dbReference>
<evidence type="ECO:0000256" key="1">
    <source>
        <dbReference type="ARBA" id="ARBA00024353"/>
    </source>
</evidence>
<dbReference type="EMBL" id="CP000853">
    <property type="protein sequence ID" value="ABW18751.1"/>
    <property type="molecule type" value="Genomic_DNA"/>
</dbReference>
<dbReference type="AlphaFoldDB" id="A8MF82"/>
<feature type="domain" description="Putative zinc-finger" evidence="5">
    <location>
        <begin position="3"/>
        <end position="37"/>
    </location>
</feature>
<accession>A8MF82</accession>
<dbReference type="Pfam" id="PF13490">
    <property type="entry name" value="zf-HC2"/>
    <property type="match status" value="1"/>
</dbReference>
<dbReference type="Proteomes" id="UP000000269">
    <property type="component" value="Chromosome"/>
</dbReference>
<protein>
    <recommendedName>
        <fullName evidence="2">Anti-sigma-W factor RsiW</fullName>
    </recommendedName>
</protein>
<feature type="region of interest" description="Disordered" evidence="3">
    <location>
        <begin position="165"/>
        <end position="187"/>
    </location>
</feature>
<feature type="transmembrane region" description="Helical" evidence="4">
    <location>
        <begin position="206"/>
        <end position="224"/>
    </location>
</feature>
<dbReference type="STRING" id="350688.Clos_1205"/>
<dbReference type="Gene3D" id="1.10.10.1320">
    <property type="entry name" value="Anti-sigma factor, zinc-finger domain"/>
    <property type="match status" value="1"/>
</dbReference>
<feature type="transmembrane region" description="Helical" evidence="4">
    <location>
        <begin position="88"/>
        <end position="106"/>
    </location>
</feature>
<dbReference type="InterPro" id="IPR027383">
    <property type="entry name" value="Znf_put"/>
</dbReference>
<organism evidence="6 7">
    <name type="scientific">Alkaliphilus oremlandii (strain OhILAs)</name>
    <name type="common">Clostridium oremlandii (strain OhILAs)</name>
    <dbReference type="NCBI Taxonomy" id="350688"/>
    <lineage>
        <taxon>Bacteria</taxon>
        <taxon>Bacillati</taxon>
        <taxon>Bacillota</taxon>
        <taxon>Clostridia</taxon>
        <taxon>Peptostreptococcales</taxon>
        <taxon>Natronincolaceae</taxon>
        <taxon>Alkaliphilus</taxon>
    </lineage>
</organism>
<feature type="compositionally biased region" description="Basic and acidic residues" evidence="3">
    <location>
        <begin position="170"/>
        <end position="183"/>
    </location>
</feature>
<dbReference type="HOGENOM" id="CLU_1207777_0_0_9"/>